<sequence>MIASDSWGGFKRKEVSWMSDPGLGLTLPMDTRTYLIKRGSSSNSGRRPLLSTSVFDVSSSLDVNPSPAGYPSDPPAADLAFYRSAKAPRSFLDSLDCIRSFPGQSLETSTSCKKKKVHRALWLKVNGDDWFTWPILLSRASSSPIWSTLIVHR</sequence>
<reference evidence="1 2" key="1">
    <citation type="submission" date="2024-09" db="EMBL/GenBank/DDBJ databases">
        <title>Chromosome-scale assembly of Riccia fluitans.</title>
        <authorList>
            <person name="Paukszto L."/>
            <person name="Sawicki J."/>
            <person name="Karawczyk K."/>
            <person name="Piernik-Szablinska J."/>
            <person name="Szczecinska M."/>
            <person name="Mazdziarz M."/>
        </authorList>
    </citation>
    <scope>NUCLEOTIDE SEQUENCE [LARGE SCALE GENOMIC DNA]</scope>
    <source>
        <strain evidence="1">Rf_01</strain>
        <tissue evidence="1">Aerial parts of the thallus</tissue>
    </source>
</reference>
<gene>
    <name evidence="1" type="ORF">R1flu_009870</name>
</gene>
<accession>A0ABD1Z3D6</accession>
<protein>
    <submittedName>
        <fullName evidence="1">Uncharacterized protein</fullName>
    </submittedName>
</protein>
<comment type="caution">
    <text evidence="1">The sequence shown here is derived from an EMBL/GenBank/DDBJ whole genome shotgun (WGS) entry which is preliminary data.</text>
</comment>
<evidence type="ECO:0000313" key="2">
    <source>
        <dbReference type="Proteomes" id="UP001605036"/>
    </source>
</evidence>
<organism evidence="1 2">
    <name type="scientific">Riccia fluitans</name>
    <dbReference type="NCBI Taxonomy" id="41844"/>
    <lineage>
        <taxon>Eukaryota</taxon>
        <taxon>Viridiplantae</taxon>
        <taxon>Streptophyta</taxon>
        <taxon>Embryophyta</taxon>
        <taxon>Marchantiophyta</taxon>
        <taxon>Marchantiopsida</taxon>
        <taxon>Marchantiidae</taxon>
        <taxon>Marchantiales</taxon>
        <taxon>Ricciaceae</taxon>
        <taxon>Riccia</taxon>
    </lineage>
</organism>
<proteinExistence type="predicted"/>
<dbReference type="Proteomes" id="UP001605036">
    <property type="component" value="Unassembled WGS sequence"/>
</dbReference>
<keyword evidence="2" id="KW-1185">Reference proteome</keyword>
<name>A0ABD1Z3D6_9MARC</name>
<dbReference type="AlphaFoldDB" id="A0ABD1Z3D6"/>
<evidence type="ECO:0000313" key="1">
    <source>
        <dbReference type="EMBL" id="KAL2642283.1"/>
    </source>
</evidence>
<dbReference type="EMBL" id="JBHFFA010000002">
    <property type="protein sequence ID" value="KAL2642283.1"/>
    <property type="molecule type" value="Genomic_DNA"/>
</dbReference>